<dbReference type="Proteomes" id="UP001642484">
    <property type="component" value="Unassembled WGS sequence"/>
</dbReference>
<evidence type="ECO:0000256" key="3">
    <source>
        <dbReference type="PROSITE-ProRule" id="PRU00023"/>
    </source>
</evidence>
<dbReference type="EMBL" id="CAXAMN010009003">
    <property type="protein sequence ID" value="CAK9027430.1"/>
    <property type="molecule type" value="Genomic_DNA"/>
</dbReference>
<evidence type="ECO:0000313" key="6">
    <source>
        <dbReference type="Proteomes" id="UP001642484"/>
    </source>
</evidence>
<evidence type="ECO:0000313" key="5">
    <source>
        <dbReference type="EMBL" id="CAK9027430.1"/>
    </source>
</evidence>
<keyword evidence="6" id="KW-1185">Reference proteome</keyword>
<accession>A0ABP0KKS4</accession>
<feature type="region of interest" description="Disordered" evidence="4">
    <location>
        <begin position="87"/>
        <end position="115"/>
    </location>
</feature>
<dbReference type="Gene3D" id="1.25.40.20">
    <property type="entry name" value="Ankyrin repeat-containing domain"/>
    <property type="match status" value="1"/>
</dbReference>
<dbReference type="InterPro" id="IPR050776">
    <property type="entry name" value="Ank_Repeat/CDKN_Inhibitor"/>
</dbReference>
<sequence>MAICRRQRQVLEALQDDRPTWEPRLARAAKAEAEEFFRLMRTASEQQASCASLMARKPRPTEPCEEPQEELPVVPRSWAEQQARACALAEPRRRASAPADTGRSTPPRNSSQRRMLAAEQQRRVAALAQPRMPKSDWMEDLWPRGLSFLQTKCQRRTLLIRRAEEDEKAVFPELLSLLEKAGLSSYSSEVLQWCEDQGASSSEEVLENLEDLALDLEISDEKLEKLKLTHTMQQQLHEVCAAGDHLRLAQILPSCDLASKDPQNRSALHLAAAGGHVEVCRLLLESRPEMVTARDPEGRMPLHLAAFNGFTELVETWWKP</sequence>
<dbReference type="PROSITE" id="PS50297">
    <property type="entry name" value="ANK_REP_REGION"/>
    <property type="match status" value="1"/>
</dbReference>
<comment type="caution">
    <text evidence="5">The sequence shown here is derived from an EMBL/GenBank/DDBJ whole genome shotgun (WGS) entry which is preliminary data.</text>
</comment>
<feature type="repeat" description="ANK" evidence="3">
    <location>
        <begin position="263"/>
        <end position="295"/>
    </location>
</feature>
<gene>
    <name evidence="5" type="ORF">CCMP2556_LOCUS16760</name>
</gene>
<dbReference type="SUPFAM" id="SSF48403">
    <property type="entry name" value="Ankyrin repeat"/>
    <property type="match status" value="1"/>
</dbReference>
<dbReference type="Pfam" id="PF12796">
    <property type="entry name" value="Ank_2"/>
    <property type="match status" value="1"/>
</dbReference>
<feature type="compositionally biased region" description="Polar residues" evidence="4">
    <location>
        <begin position="102"/>
        <end position="113"/>
    </location>
</feature>
<keyword evidence="1" id="KW-0677">Repeat</keyword>
<evidence type="ECO:0000256" key="1">
    <source>
        <dbReference type="ARBA" id="ARBA00022737"/>
    </source>
</evidence>
<reference evidence="5 6" key="1">
    <citation type="submission" date="2024-02" db="EMBL/GenBank/DDBJ databases">
        <authorList>
            <person name="Chen Y."/>
            <person name="Shah S."/>
            <person name="Dougan E. K."/>
            <person name="Thang M."/>
            <person name="Chan C."/>
        </authorList>
    </citation>
    <scope>NUCLEOTIDE SEQUENCE [LARGE SCALE GENOMIC DNA]</scope>
</reference>
<dbReference type="PROSITE" id="PS50088">
    <property type="entry name" value="ANK_REPEAT"/>
    <property type="match status" value="1"/>
</dbReference>
<dbReference type="InterPro" id="IPR036770">
    <property type="entry name" value="Ankyrin_rpt-contain_sf"/>
</dbReference>
<keyword evidence="2 3" id="KW-0040">ANK repeat</keyword>
<name>A0ABP0KKS4_9DINO</name>
<protein>
    <submittedName>
        <fullName evidence="5">Uncharacterized protein</fullName>
    </submittedName>
</protein>
<dbReference type="PANTHER" id="PTHR24201">
    <property type="entry name" value="ANK_REP_REGION DOMAIN-CONTAINING PROTEIN"/>
    <property type="match status" value="1"/>
</dbReference>
<organism evidence="5 6">
    <name type="scientific">Durusdinium trenchii</name>
    <dbReference type="NCBI Taxonomy" id="1381693"/>
    <lineage>
        <taxon>Eukaryota</taxon>
        <taxon>Sar</taxon>
        <taxon>Alveolata</taxon>
        <taxon>Dinophyceae</taxon>
        <taxon>Suessiales</taxon>
        <taxon>Symbiodiniaceae</taxon>
        <taxon>Durusdinium</taxon>
    </lineage>
</organism>
<evidence type="ECO:0000256" key="4">
    <source>
        <dbReference type="SAM" id="MobiDB-lite"/>
    </source>
</evidence>
<proteinExistence type="predicted"/>
<dbReference type="InterPro" id="IPR002110">
    <property type="entry name" value="Ankyrin_rpt"/>
</dbReference>
<evidence type="ECO:0000256" key="2">
    <source>
        <dbReference type="ARBA" id="ARBA00023043"/>
    </source>
</evidence>